<name>A0AA88KWD4_ARTSF</name>
<dbReference type="Gene3D" id="1.10.472.10">
    <property type="entry name" value="Cyclin-like"/>
    <property type="match status" value="2"/>
</dbReference>
<comment type="caution">
    <text evidence="5">The sequence shown here is derived from an EMBL/GenBank/DDBJ whole genome shotgun (WGS) entry which is preliminary data.</text>
</comment>
<dbReference type="SUPFAM" id="SSF47954">
    <property type="entry name" value="Cyclin-like"/>
    <property type="match status" value="2"/>
</dbReference>
<accession>A0AA88KWD4</accession>
<evidence type="ECO:0000313" key="5">
    <source>
        <dbReference type="EMBL" id="KAK2709798.1"/>
    </source>
</evidence>
<dbReference type="GO" id="GO:0070897">
    <property type="term" value="P:transcription preinitiation complex assembly"/>
    <property type="evidence" value="ECO:0007669"/>
    <property type="project" value="InterPro"/>
</dbReference>
<dbReference type="InterPro" id="IPR013150">
    <property type="entry name" value="TFIIB_cyclin"/>
</dbReference>
<feature type="compositionally biased region" description="Basic and acidic residues" evidence="3">
    <location>
        <begin position="54"/>
        <end position="65"/>
    </location>
</feature>
<dbReference type="SMART" id="SM00385">
    <property type="entry name" value="CYCLIN"/>
    <property type="match status" value="2"/>
</dbReference>
<dbReference type="Proteomes" id="UP001187531">
    <property type="component" value="Unassembled WGS sequence"/>
</dbReference>
<gene>
    <name evidence="5" type="ORF">QYM36_013463</name>
</gene>
<dbReference type="PRINTS" id="PR00685">
    <property type="entry name" value="TIFACTORIIB"/>
</dbReference>
<keyword evidence="6" id="KW-1185">Reference proteome</keyword>
<evidence type="ECO:0000256" key="3">
    <source>
        <dbReference type="SAM" id="MobiDB-lite"/>
    </source>
</evidence>
<feature type="domain" description="Cyclin-like" evidence="4">
    <location>
        <begin position="91"/>
        <end position="172"/>
    </location>
</feature>
<proteinExistence type="predicted"/>
<reference evidence="5" key="1">
    <citation type="submission" date="2023-07" db="EMBL/GenBank/DDBJ databases">
        <title>Chromosome-level genome assembly of Artemia franciscana.</title>
        <authorList>
            <person name="Jo E."/>
        </authorList>
    </citation>
    <scope>NUCLEOTIDE SEQUENCE</scope>
    <source>
        <tissue evidence="5">Whole body</tissue>
    </source>
</reference>
<sequence>MASCRYHPEACLIEDSHAGDIICPECGLVCVDRCLDVSVEWNYTKTSRPVENSKIVHPEGDKPDDMPPNVPSDESRNQKRIFNQTLKMAARNIKEMAEKLNLTKAVVDKAIQHFNTIHDKEYLKGMTKDSIGSACLYLICRQDSMPRKFREVCAVSKARQKEIGSTPYEMASCRYHPGAWVIEDSPAGDIICSECGMVCAERCLDVSVEWNSRPLENSNIVHPEGDKPDDMPPNVPSDESRNQKRIFNQTLKMAARNIKEMAEKINLTKAVVDKAIQHFNTIHDKEYLKGMTKDSIGSACLYLICRQESMPRKLREVCAVSKAPKKEIDEVFKLILQKKECLPH</sequence>
<dbReference type="InterPro" id="IPR036915">
    <property type="entry name" value="Cyclin-like_sf"/>
</dbReference>
<keyword evidence="1" id="KW-0805">Transcription regulation</keyword>
<dbReference type="InterPro" id="IPR013763">
    <property type="entry name" value="Cyclin-like_dom"/>
</dbReference>
<evidence type="ECO:0000313" key="6">
    <source>
        <dbReference type="Proteomes" id="UP001187531"/>
    </source>
</evidence>
<evidence type="ECO:0000259" key="4">
    <source>
        <dbReference type="SMART" id="SM00385"/>
    </source>
</evidence>
<dbReference type="InterPro" id="IPR000812">
    <property type="entry name" value="TFIIB"/>
</dbReference>
<dbReference type="SUPFAM" id="SSF57783">
    <property type="entry name" value="Zinc beta-ribbon"/>
    <property type="match status" value="2"/>
</dbReference>
<feature type="domain" description="Cyclin-like" evidence="4">
    <location>
        <begin position="256"/>
        <end position="337"/>
    </location>
</feature>
<dbReference type="GO" id="GO:0097550">
    <property type="term" value="C:transcription preinitiation complex"/>
    <property type="evidence" value="ECO:0007669"/>
    <property type="project" value="TreeGrafter"/>
</dbReference>
<dbReference type="GO" id="GO:0006367">
    <property type="term" value="P:transcription initiation at RNA polymerase II promoter"/>
    <property type="evidence" value="ECO:0007669"/>
    <property type="project" value="TreeGrafter"/>
</dbReference>
<evidence type="ECO:0000256" key="1">
    <source>
        <dbReference type="ARBA" id="ARBA00023015"/>
    </source>
</evidence>
<dbReference type="GO" id="GO:0017025">
    <property type="term" value="F:TBP-class protein binding"/>
    <property type="evidence" value="ECO:0007669"/>
    <property type="project" value="InterPro"/>
</dbReference>
<dbReference type="Pfam" id="PF00382">
    <property type="entry name" value="TFIIB"/>
    <property type="match status" value="2"/>
</dbReference>
<evidence type="ECO:0000256" key="2">
    <source>
        <dbReference type="ARBA" id="ARBA00023163"/>
    </source>
</evidence>
<dbReference type="PANTHER" id="PTHR11618:SF13">
    <property type="entry name" value="TRANSCRIPTION INITIATION FACTOR IIB"/>
    <property type="match status" value="1"/>
</dbReference>
<dbReference type="Gene3D" id="2.20.25.10">
    <property type="match status" value="2"/>
</dbReference>
<dbReference type="PANTHER" id="PTHR11618">
    <property type="entry name" value="TRANSCRIPTION INITIATION FACTOR IIB-RELATED"/>
    <property type="match status" value="1"/>
</dbReference>
<organism evidence="5 6">
    <name type="scientific">Artemia franciscana</name>
    <name type="common">Brine shrimp</name>
    <name type="synonym">Artemia sanfranciscana</name>
    <dbReference type="NCBI Taxonomy" id="6661"/>
    <lineage>
        <taxon>Eukaryota</taxon>
        <taxon>Metazoa</taxon>
        <taxon>Ecdysozoa</taxon>
        <taxon>Arthropoda</taxon>
        <taxon>Crustacea</taxon>
        <taxon>Branchiopoda</taxon>
        <taxon>Anostraca</taxon>
        <taxon>Artemiidae</taxon>
        <taxon>Artemia</taxon>
    </lineage>
</organism>
<dbReference type="GO" id="GO:0005634">
    <property type="term" value="C:nucleus"/>
    <property type="evidence" value="ECO:0007669"/>
    <property type="project" value="TreeGrafter"/>
</dbReference>
<dbReference type="AlphaFoldDB" id="A0AA88KWD4"/>
<keyword evidence="2" id="KW-0804">Transcription</keyword>
<feature type="region of interest" description="Disordered" evidence="3">
    <location>
        <begin position="217"/>
        <end position="243"/>
    </location>
</feature>
<dbReference type="EMBL" id="JAVRJZ010000017">
    <property type="protein sequence ID" value="KAK2709798.1"/>
    <property type="molecule type" value="Genomic_DNA"/>
</dbReference>
<dbReference type="GO" id="GO:0016251">
    <property type="term" value="F:RNA polymerase II general transcription initiation factor activity"/>
    <property type="evidence" value="ECO:0007669"/>
    <property type="project" value="TreeGrafter"/>
</dbReference>
<feature type="region of interest" description="Disordered" evidence="3">
    <location>
        <begin position="52"/>
        <end position="77"/>
    </location>
</feature>
<protein>
    <recommendedName>
        <fullName evidence="4">Cyclin-like domain-containing protein</fullName>
    </recommendedName>
</protein>